<dbReference type="EMBL" id="PDNV01000005">
    <property type="protein sequence ID" value="PLC54077.1"/>
    <property type="molecule type" value="Genomic_DNA"/>
</dbReference>
<comment type="caution">
    <text evidence="2">The sequence shown here is derived from an EMBL/GenBank/DDBJ whole genome shotgun (WGS) entry which is preliminary data.</text>
</comment>
<proteinExistence type="predicted"/>
<name>A0A2N4UGD1_9BURK</name>
<dbReference type="Pfam" id="PF10861">
    <property type="entry name" value="DUF2784"/>
    <property type="match status" value="1"/>
</dbReference>
<organism evidence="2 3">
    <name type="scientific">Pollutimonas nitritireducens</name>
    <dbReference type="NCBI Taxonomy" id="2045209"/>
    <lineage>
        <taxon>Bacteria</taxon>
        <taxon>Pseudomonadati</taxon>
        <taxon>Pseudomonadota</taxon>
        <taxon>Betaproteobacteria</taxon>
        <taxon>Burkholderiales</taxon>
        <taxon>Alcaligenaceae</taxon>
        <taxon>Pollutimonas</taxon>
    </lineage>
</organism>
<keyword evidence="1" id="KW-0812">Transmembrane</keyword>
<keyword evidence="3" id="KW-1185">Reference proteome</keyword>
<protein>
    <recommendedName>
        <fullName evidence="4">DUF2784 domain-containing protein</fullName>
    </recommendedName>
</protein>
<dbReference type="InterPro" id="IPR021218">
    <property type="entry name" value="DUF2784"/>
</dbReference>
<evidence type="ECO:0000256" key="1">
    <source>
        <dbReference type="SAM" id="Phobius"/>
    </source>
</evidence>
<feature type="transmembrane region" description="Helical" evidence="1">
    <location>
        <begin position="70"/>
        <end position="89"/>
    </location>
</feature>
<accession>A0A2N4UGD1</accession>
<reference evidence="2 3" key="1">
    <citation type="submission" date="2017-10" db="EMBL/GenBank/DDBJ databases">
        <title>Two draft genome sequences of Pusillimonas sp. strains isolated from a nitrate- and radionuclide-contaminated groundwater in Russia.</title>
        <authorList>
            <person name="Grouzdev D.S."/>
            <person name="Tourova T.P."/>
            <person name="Goeva M.A."/>
            <person name="Babich T.L."/>
            <person name="Sokolova D.S."/>
            <person name="Abdullin R."/>
            <person name="Poltaraus A.B."/>
            <person name="Toshchakov S.V."/>
            <person name="Nazina T.N."/>
        </authorList>
    </citation>
    <scope>NUCLEOTIDE SEQUENCE [LARGE SCALE GENOMIC DNA]</scope>
    <source>
        <strain evidence="2 3">JR1/69-2-13</strain>
    </source>
</reference>
<feature type="transmembrane region" description="Helical" evidence="1">
    <location>
        <begin position="95"/>
        <end position="115"/>
    </location>
</feature>
<feature type="transmembrane region" description="Helical" evidence="1">
    <location>
        <begin position="9"/>
        <end position="30"/>
    </location>
</feature>
<sequence>MIYQALADLVLLVHASFIMFVVFGGVLALWKPWIVLLHMPALAWGAAVIGMGWTCPLTPSENTLRQMAGNNGYASGFIEHYLLVAIYPPGLTRQLQTLLAVLLIVANLVVYVLLYHRRRRQDSARPTHSSRTMQRRGASCLRKCSAANRPNTFLIRKRYAYSRRLRPCRLVFKRFHHRSR</sequence>
<feature type="transmembrane region" description="Helical" evidence="1">
    <location>
        <begin position="36"/>
        <end position="58"/>
    </location>
</feature>
<gene>
    <name evidence="2" type="ORF">CR155_08085</name>
</gene>
<dbReference type="Proteomes" id="UP000234328">
    <property type="component" value="Unassembled WGS sequence"/>
</dbReference>
<dbReference type="AlphaFoldDB" id="A0A2N4UGD1"/>
<evidence type="ECO:0000313" key="3">
    <source>
        <dbReference type="Proteomes" id="UP000234328"/>
    </source>
</evidence>
<keyword evidence="1" id="KW-1133">Transmembrane helix</keyword>
<keyword evidence="1" id="KW-0472">Membrane</keyword>
<dbReference type="OrthoDB" id="370375at2"/>
<evidence type="ECO:0008006" key="4">
    <source>
        <dbReference type="Google" id="ProtNLM"/>
    </source>
</evidence>
<evidence type="ECO:0000313" key="2">
    <source>
        <dbReference type="EMBL" id="PLC54077.1"/>
    </source>
</evidence>